<reference evidence="2 3" key="1">
    <citation type="submission" date="2020-09" db="EMBL/GenBank/DDBJ databases">
        <title>Paenibacillus sp. CAU 1523 isolated from sand of Haeundae Beach.</title>
        <authorList>
            <person name="Kim W."/>
        </authorList>
    </citation>
    <scope>NUCLEOTIDE SEQUENCE [LARGE SCALE GENOMIC DNA]</scope>
    <source>
        <strain evidence="2 3">CAU 1523</strain>
    </source>
</reference>
<dbReference type="Proteomes" id="UP000634529">
    <property type="component" value="Unassembled WGS sequence"/>
</dbReference>
<sequence length="84" mass="9255">MAHYCNLDKTRVWQLTLPQLGYYLEQCHEHIEFTIKVSSMSLGGLFGGAVSGTGSESSSSSSSSNKDDYQVATEEDMNWLSSIL</sequence>
<keyword evidence="3" id="KW-1185">Reference proteome</keyword>
<name>A0ABR9B141_9BACL</name>
<feature type="region of interest" description="Disordered" evidence="1">
    <location>
        <begin position="50"/>
        <end position="71"/>
    </location>
</feature>
<proteinExistence type="predicted"/>
<organism evidence="2 3">
    <name type="scientific">Paenibacillus arenosi</name>
    <dbReference type="NCBI Taxonomy" id="2774142"/>
    <lineage>
        <taxon>Bacteria</taxon>
        <taxon>Bacillati</taxon>
        <taxon>Bacillota</taxon>
        <taxon>Bacilli</taxon>
        <taxon>Bacillales</taxon>
        <taxon>Paenibacillaceae</taxon>
        <taxon>Paenibacillus</taxon>
    </lineage>
</organism>
<comment type="caution">
    <text evidence="2">The sequence shown here is derived from an EMBL/GenBank/DDBJ whole genome shotgun (WGS) entry which is preliminary data.</text>
</comment>
<feature type="compositionally biased region" description="Low complexity" evidence="1">
    <location>
        <begin position="52"/>
        <end position="64"/>
    </location>
</feature>
<dbReference type="EMBL" id="JACYTN010000006">
    <property type="protein sequence ID" value="MBD8498891.1"/>
    <property type="molecule type" value="Genomic_DNA"/>
</dbReference>
<accession>A0ABR9B141</accession>
<gene>
    <name evidence="2" type="ORF">IFO66_11315</name>
</gene>
<evidence type="ECO:0000313" key="2">
    <source>
        <dbReference type="EMBL" id="MBD8498891.1"/>
    </source>
</evidence>
<evidence type="ECO:0000256" key="1">
    <source>
        <dbReference type="SAM" id="MobiDB-lite"/>
    </source>
</evidence>
<protein>
    <submittedName>
        <fullName evidence="2">Uncharacterized protein</fullName>
    </submittedName>
</protein>
<evidence type="ECO:0000313" key="3">
    <source>
        <dbReference type="Proteomes" id="UP000634529"/>
    </source>
</evidence>